<dbReference type="RefSeq" id="WP_159444335.1">
    <property type="nucleotide sequence ID" value="NZ_FUXZ01000009.1"/>
</dbReference>
<dbReference type="InterPro" id="IPR024294">
    <property type="entry name" value="DUF3810"/>
</dbReference>
<dbReference type="OrthoDB" id="1048788at2"/>
<sequence>MKKSIYSIICIFLGFAAVFGNVAAINIEFCDAYRANVYGYISDILGKLTSSIPICIGEVFMLIFFLLLIIFVLQLFLFIVLKKKTGYRMIFFFYSKMMILLCVISVFVYTYTWSIPFRGSVVKVVGAVDKDYKLGEVVNVRAHIVKKINELSYKVPRDEKGKVIYDNKKSRSELVYSMKKLGEQYPLLKGYYPHMKKAMISDILEWMDIGGYTYPYTMEVTYNKYSTDLYYPFLFAHESSHHQGYYKESEANFLAFLACINSDDVLANYSGYIEIYYYLNDAVLEKVSNNKEMLDYLKTHDLILEQVKVDINDAIKQSEELYNNDNHPAQKLSESAQKASKVGWDVQDEVLKEDNYDGVVKMVLDYYDVNYDLDSGF</sequence>
<organism evidence="2 3">
    <name type="scientific">Eubacterium uniforme</name>
    <dbReference type="NCBI Taxonomy" id="39495"/>
    <lineage>
        <taxon>Bacteria</taxon>
        <taxon>Bacillati</taxon>
        <taxon>Bacillota</taxon>
        <taxon>Clostridia</taxon>
        <taxon>Eubacteriales</taxon>
        <taxon>Eubacteriaceae</taxon>
        <taxon>Eubacterium</taxon>
    </lineage>
</organism>
<keyword evidence="3" id="KW-1185">Reference proteome</keyword>
<gene>
    <name evidence="2" type="ORF">SAMN02745111_01535</name>
</gene>
<evidence type="ECO:0000313" key="3">
    <source>
        <dbReference type="Proteomes" id="UP000190814"/>
    </source>
</evidence>
<evidence type="ECO:0008006" key="4">
    <source>
        <dbReference type="Google" id="ProtNLM"/>
    </source>
</evidence>
<evidence type="ECO:0000256" key="1">
    <source>
        <dbReference type="SAM" id="Phobius"/>
    </source>
</evidence>
<proteinExistence type="predicted"/>
<name>A0A1T4VT25_9FIRM</name>
<reference evidence="2 3" key="1">
    <citation type="submission" date="2017-02" db="EMBL/GenBank/DDBJ databases">
        <authorList>
            <person name="Peterson S.W."/>
        </authorList>
    </citation>
    <scope>NUCLEOTIDE SEQUENCE [LARGE SCALE GENOMIC DNA]</scope>
    <source>
        <strain evidence="2 3">ATCC 35992</strain>
    </source>
</reference>
<dbReference type="AlphaFoldDB" id="A0A1T4VT25"/>
<keyword evidence="1" id="KW-0812">Transmembrane</keyword>
<evidence type="ECO:0000313" key="2">
    <source>
        <dbReference type="EMBL" id="SKA68116.1"/>
    </source>
</evidence>
<feature type="transmembrane region" description="Helical" evidence="1">
    <location>
        <begin position="93"/>
        <end position="113"/>
    </location>
</feature>
<accession>A0A1T4VT25</accession>
<keyword evidence="1" id="KW-0472">Membrane</keyword>
<dbReference type="Proteomes" id="UP000190814">
    <property type="component" value="Unassembled WGS sequence"/>
</dbReference>
<dbReference type="STRING" id="39495.SAMN02745111_01535"/>
<dbReference type="EMBL" id="FUXZ01000009">
    <property type="protein sequence ID" value="SKA68116.1"/>
    <property type="molecule type" value="Genomic_DNA"/>
</dbReference>
<protein>
    <recommendedName>
        <fullName evidence="4">DUF3810 domain-containing protein</fullName>
    </recommendedName>
</protein>
<keyword evidence="1" id="KW-1133">Transmembrane helix</keyword>
<feature type="transmembrane region" description="Helical" evidence="1">
    <location>
        <begin position="59"/>
        <end position="81"/>
    </location>
</feature>
<dbReference type="Pfam" id="PF12725">
    <property type="entry name" value="DUF3810"/>
    <property type="match status" value="1"/>
</dbReference>